<dbReference type="PANTHER" id="PTHR31462:SF5">
    <property type="entry name" value="ENDOSOMAL_LYSOSOMAL PROTON CHANNEL TMEM175"/>
    <property type="match status" value="1"/>
</dbReference>
<keyword evidence="7" id="KW-0630">Potassium</keyword>
<evidence type="ECO:0000256" key="6">
    <source>
        <dbReference type="ARBA" id="ARBA00022826"/>
    </source>
</evidence>
<reference evidence="14" key="1">
    <citation type="submission" date="2020-05" db="EMBL/GenBank/DDBJ databases">
        <authorList>
            <person name="Chiriac C."/>
            <person name="Salcher M."/>
            <person name="Ghai R."/>
            <person name="Kavagutti S V."/>
        </authorList>
    </citation>
    <scope>NUCLEOTIDE SEQUENCE</scope>
</reference>
<keyword evidence="8 13" id="KW-1133">Transmembrane helix</keyword>
<dbReference type="Pfam" id="PF06736">
    <property type="entry name" value="TMEM175"/>
    <property type="match status" value="1"/>
</dbReference>
<dbReference type="GO" id="GO:0015252">
    <property type="term" value="F:proton channel activity"/>
    <property type="evidence" value="ECO:0007669"/>
    <property type="project" value="InterPro"/>
</dbReference>
<comment type="subcellular location">
    <subcellularLocation>
        <location evidence="1">Membrane</location>
        <topology evidence="1">Multi-pass membrane protein</topology>
    </subcellularLocation>
</comment>
<comment type="similarity">
    <text evidence="2">Belongs to the TMEM175 family.</text>
</comment>
<sequence length="240" mass="25542">MRRSRSISVASFVAALFGVRCAFCMECDDAAMSSEPVAGIPFSRLVSFSDGVVAVAVTVMVLPIVDIAGPSDGSGLLDVFSEHAGLLSAYFLTFYVVLSMWLAHHRTFDGMRAYDHVVFWLNGAWLATIALMPWPASLLGANGSGGGIGTFYWATLAVNSLMLQLISLRVVRRPELLEPGIARAGRIGSRGPMFTATFIFLAVVSALAPSVANGSAWLVIVAVSVVARLRGRRGQDSSAR</sequence>
<dbReference type="GO" id="GO:0005267">
    <property type="term" value="F:potassium channel activity"/>
    <property type="evidence" value="ECO:0007669"/>
    <property type="project" value="UniProtKB-KW"/>
</dbReference>
<dbReference type="InterPro" id="IPR010617">
    <property type="entry name" value="TMEM175-like"/>
</dbReference>
<comment type="catalytic activity">
    <reaction evidence="12">
        <text>K(+)(in) = K(+)(out)</text>
        <dbReference type="Rhea" id="RHEA:29463"/>
        <dbReference type="ChEBI" id="CHEBI:29103"/>
    </reaction>
</comment>
<dbReference type="PANTHER" id="PTHR31462">
    <property type="entry name" value="ENDOSOMAL/LYSOSOMAL POTASSIUM CHANNEL TMEM175"/>
    <property type="match status" value="1"/>
</dbReference>
<evidence type="ECO:0000256" key="11">
    <source>
        <dbReference type="ARBA" id="ARBA00023303"/>
    </source>
</evidence>
<evidence type="ECO:0000256" key="7">
    <source>
        <dbReference type="ARBA" id="ARBA00022958"/>
    </source>
</evidence>
<evidence type="ECO:0000256" key="4">
    <source>
        <dbReference type="ARBA" id="ARBA00022538"/>
    </source>
</evidence>
<keyword evidence="4" id="KW-0633">Potassium transport</keyword>
<accession>A0A6J6TM86</accession>
<protein>
    <submittedName>
        <fullName evidence="14">Unannotated protein</fullName>
    </submittedName>
</protein>
<keyword evidence="10 13" id="KW-0472">Membrane</keyword>
<evidence type="ECO:0000256" key="3">
    <source>
        <dbReference type="ARBA" id="ARBA00022448"/>
    </source>
</evidence>
<organism evidence="14">
    <name type="scientific">freshwater metagenome</name>
    <dbReference type="NCBI Taxonomy" id="449393"/>
    <lineage>
        <taxon>unclassified sequences</taxon>
        <taxon>metagenomes</taxon>
        <taxon>ecological metagenomes</taxon>
    </lineage>
</organism>
<gene>
    <name evidence="14" type="ORF">UFOPK2810_00725</name>
</gene>
<keyword evidence="6" id="KW-0631">Potassium channel</keyword>
<dbReference type="GO" id="GO:0016020">
    <property type="term" value="C:membrane"/>
    <property type="evidence" value="ECO:0007669"/>
    <property type="project" value="UniProtKB-SubCell"/>
</dbReference>
<keyword evidence="11" id="KW-0407">Ion channel</keyword>
<evidence type="ECO:0000256" key="12">
    <source>
        <dbReference type="ARBA" id="ARBA00034430"/>
    </source>
</evidence>
<evidence type="ECO:0000256" key="5">
    <source>
        <dbReference type="ARBA" id="ARBA00022692"/>
    </source>
</evidence>
<evidence type="ECO:0000256" key="1">
    <source>
        <dbReference type="ARBA" id="ARBA00004141"/>
    </source>
</evidence>
<feature type="transmembrane region" description="Helical" evidence="13">
    <location>
        <begin position="191"/>
        <end position="208"/>
    </location>
</feature>
<feature type="transmembrane region" description="Helical" evidence="13">
    <location>
        <begin position="214"/>
        <end position="231"/>
    </location>
</feature>
<dbReference type="EMBL" id="CAEZYZ010000103">
    <property type="protein sequence ID" value="CAB4748561.1"/>
    <property type="molecule type" value="Genomic_DNA"/>
</dbReference>
<keyword evidence="3" id="KW-0813">Transport</keyword>
<feature type="transmembrane region" description="Helical" evidence="13">
    <location>
        <begin position="151"/>
        <end position="171"/>
    </location>
</feature>
<evidence type="ECO:0000256" key="10">
    <source>
        <dbReference type="ARBA" id="ARBA00023136"/>
    </source>
</evidence>
<dbReference type="AlphaFoldDB" id="A0A6J6TM86"/>
<evidence type="ECO:0000256" key="13">
    <source>
        <dbReference type="SAM" id="Phobius"/>
    </source>
</evidence>
<evidence type="ECO:0000256" key="8">
    <source>
        <dbReference type="ARBA" id="ARBA00022989"/>
    </source>
</evidence>
<keyword evidence="5 13" id="KW-0812">Transmembrane</keyword>
<evidence type="ECO:0000313" key="14">
    <source>
        <dbReference type="EMBL" id="CAB4748561.1"/>
    </source>
</evidence>
<proteinExistence type="inferred from homology"/>
<evidence type="ECO:0000256" key="2">
    <source>
        <dbReference type="ARBA" id="ARBA00006920"/>
    </source>
</evidence>
<name>A0A6J6TM86_9ZZZZ</name>
<feature type="transmembrane region" description="Helical" evidence="13">
    <location>
        <begin position="84"/>
        <end position="104"/>
    </location>
</feature>
<evidence type="ECO:0000256" key="9">
    <source>
        <dbReference type="ARBA" id="ARBA00023065"/>
    </source>
</evidence>
<keyword evidence="9" id="KW-0406">Ion transport</keyword>
<feature type="transmembrane region" description="Helical" evidence="13">
    <location>
        <begin position="116"/>
        <end position="136"/>
    </location>
</feature>